<dbReference type="InterPro" id="IPR050855">
    <property type="entry name" value="NDM-1-like"/>
</dbReference>
<evidence type="ECO:0000313" key="2">
    <source>
        <dbReference type="EMBL" id="SEG86305.1"/>
    </source>
</evidence>
<organism evidence="2 3">
    <name type="scientific">Thermomonospora echinospora</name>
    <dbReference type="NCBI Taxonomy" id="1992"/>
    <lineage>
        <taxon>Bacteria</taxon>
        <taxon>Bacillati</taxon>
        <taxon>Actinomycetota</taxon>
        <taxon>Actinomycetes</taxon>
        <taxon>Streptosporangiales</taxon>
        <taxon>Thermomonosporaceae</taxon>
        <taxon>Thermomonospora</taxon>
    </lineage>
</organism>
<sequence>MSIPVSEQHTAAYRARKVPAPLRVTDGVWAVPVPLRGSPLRFITVFLVETSEGLVLIDAGYEHPSCWESFTGSLAEIGHDLGAVRLVLLTHNHPDHVGFADRVRATTGAKVVMGRDDDFAHQKRVRGGGFLVQLRRALELTGAPQEVIDGMYDAAVPVARHSESLELDLAPERDTEHVLGDVTILGIPTPGHTYGHTVYVDTSRGVVFTGDTMMAEGPTQLAIPSLPADNPAGDLLTSLDRIRDLGVEIACPAHQFPYRDIAARARELKAFHQAELDTVEKLLRTHDSAWEIAPHLNRARPWEELGTGARRFALIHTLSLVLAVTQ</sequence>
<proteinExistence type="predicted"/>
<accession>A0A1H6DP41</accession>
<dbReference type="OrthoDB" id="2971563at2"/>
<dbReference type="InterPro" id="IPR036866">
    <property type="entry name" value="RibonucZ/Hydroxyglut_hydro"/>
</dbReference>
<dbReference type="AlphaFoldDB" id="A0A1H6DP41"/>
<reference evidence="3" key="1">
    <citation type="submission" date="2016-10" db="EMBL/GenBank/DDBJ databases">
        <authorList>
            <person name="Varghese N."/>
            <person name="Submissions S."/>
        </authorList>
    </citation>
    <scope>NUCLEOTIDE SEQUENCE [LARGE SCALE GENOMIC DNA]</scope>
    <source>
        <strain evidence="3">DSM 43163</strain>
    </source>
</reference>
<gene>
    <name evidence="2" type="ORF">SAMN04489712_11948</name>
</gene>
<protein>
    <submittedName>
        <fullName evidence="2">Glyoxylase, beta-lactamase superfamily II</fullName>
    </submittedName>
</protein>
<dbReference type="PANTHER" id="PTHR42951:SF4">
    <property type="entry name" value="ACYL-COENZYME A THIOESTERASE MBLAC2"/>
    <property type="match status" value="1"/>
</dbReference>
<feature type="domain" description="Metallo-beta-lactamase" evidence="1">
    <location>
        <begin position="42"/>
        <end position="254"/>
    </location>
</feature>
<dbReference type="InterPro" id="IPR001279">
    <property type="entry name" value="Metallo-B-lactamas"/>
</dbReference>
<keyword evidence="3" id="KW-1185">Reference proteome</keyword>
<dbReference type="EMBL" id="FNVO01000019">
    <property type="protein sequence ID" value="SEG86305.1"/>
    <property type="molecule type" value="Genomic_DNA"/>
</dbReference>
<evidence type="ECO:0000313" key="3">
    <source>
        <dbReference type="Proteomes" id="UP000236723"/>
    </source>
</evidence>
<dbReference type="Pfam" id="PF00753">
    <property type="entry name" value="Lactamase_B"/>
    <property type="match status" value="1"/>
</dbReference>
<dbReference type="PANTHER" id="PTHR42951">
    <property type="entry name" value="METALLO-BETA-LACTAMASE DOMAIN-CONTAINING"/>
    <property type="match status" value="1"/>
</dbReference>
<evidence type="ECO:0000259" key="1">
    <source>
        <dbReference type="SMART" id="SM00849"/>
    </source>
</evidence>
<dbReference type="SMART" id="SM00849">
    <property type="entry name" value="Lactamase_B"/>
    <property type="match status" value="1"/>
</dbReference>
<dbReference type="SUPFAM" id="SSF56281">
    <property type="entry name" value="Metallo-hydrolase/oxidoreductase"/>
    <property type="match status" value="1"/>
</dbReference>
<name>A0A1H6DP41_9ACTN</name>
<dbReference type="Proteomes" id="UP000236723">
    <property type="component" value="Unassembled WGS sequence"/>
</dbReference>
<dbReference type="Gene3D" id="3.60.15.10">
    <property type="entry name" value="Ribonuclease Z/Hydroxyacylglutathione hydrolase-like"/>
    <property type="match status" value="1"/>
</dbReference>